<sequence>MNFKEMFLVLAISLAITVTNAEYVSYDQYKVYKIVPSSDAEVQILLDVQKSNQYYFWSDVVALNSDVRIMVDPAKQVEFEKYFESVKIPARVVIQDVQNMINEQLQRPATRSSKYAWDYYLSLDEIFAWLDQVVADHPDVATAVTIGTSVEGRPIRGVKIDFKKQANPIIGMIEGGIHAREWISPATVTYIINEFLTSSDPDVKLMAENIVWHIFPVTNPDGYAYTFSDNRMWRKNRSTYNHTSCAMYGLSDDISNGIDLNRNFGFLWMSIGASDIPCAETFAGHVEFSEPESRAIANYVTTIKNEGHMVYYFAFHSYSQMVLVPYSHVAGSTVLEAPNYGDMFEVAIRGMDKLKAVHGTEYEVGTSAEILYPVSGSSFDWVKGVAEIPIVYLFELRDVGEFGFLLPPARIIPNNEEIMAGLIEMEKVTRRLGYYHISDGERVVVSFVLFALALFVAM</sequence>
<keyword evidence="8 16" id="KW-0732">Signal</keyword>
<comment type="similarity">
    <text evidence="3 15">Belongs to the peptidase M14 family.</text>
</comment>
<dbReference type="Gene3D" id="3.30.70.340">
    <property type="entry name" value="Metallocarboxypeptidase-like"/>
    <property type="match status" value="1"/>
</dbReference>
<dbReference type="AlphaFoldDB" id="A0A2A4J379"/>
<dbReference type="SMART" id="SM00631">
    <property type="entry name" value="Zn_pept"/>
    <property type="match status" value="1"/>
</dbReference>
<evidence type="ECO:0000256" key="1">
    <source>
        <dbReference type="ARBA" id="ARBA00001947"/>
    </source>
</evidence>
<feature type="domain" description="Peptidase M14" evidence="17">
    <location>
        <begin position="119"/>
        <end position="429"/>
    </location>
</feature>
<dbReference type="EMBL" id="NWSH01003708">
    <property type="protein sequence ID" value="PCG65900.1"/>
    <property type="molecule type" value="Genomic_DNA"/>
</dbReference>
<dbReference type="Pfam" id="PF02244">
    <property type="entry name" value="Propep_M14"/>
    <property type="match status" value="1"/>
</dbReference>
<proteinExistence type="inferred from homology"/>
<reference evidence="18" key="1">
    <citation type="submission" date="2017-09" db="EMBL/GenBank/DDBJ databases">
        <title>Contemporary evolution of a Lepidopteran species, Heliothis virescens, in response to modern agricultural practices.</title>
        <authorList>
            <person name="Fritz M.L."/>
            <person name="Deyonke A.M."/>
            <person name="Papanicolaou A."/>
            <person name="Micinski S."/>
            <person name="Westbrook J."/>
            <person name="Gould F."/>
        </authorList>
    </citation>
    <scope>NUCLEOTIDE SEQUENCE [LARGE SCALE GENOMIC DNA]</scope>
    <source>
        <strain evidence="18">HvINT-</strain>
        <tissue evidence="18">Whole body</tissue>
    </source>
</reference>
<keyword evidence="5" id="KW-0121">Carboxypeptidase</keyword>
<dbReference type="Gene3D" id="3.40.630.10">
    <property type="entry name" value="Zn peptidases"/>
    <property type="match status" value="1"/>
</dbReference>
<evidence type="ECO:0000256" key="12">
    <source>
        <dbReference type="ARBA" id="ARBA00023157"/>
    </source>
</evidence>
<keyword evidence="4" id="KW-0964">Secreted</keyword>
<dbReference type="SUPFAM" id="SSF53187">
    <property type="entry name" value="Zn-dependent exopeptidases"/>
    <property type="match status" value="1"/>
</dbReference>
<name>A0A2A4J379_HELVI</name>
<dbReference type="PANTHER" id="PTHR11705">
    <property type="entry name" value="PROTEASE FAMILY M14 CARBOXYPEPTIDASE A,B"/>
    <property type="match status" value="1"/>
</dbReference>
<dbReference type="FunFam" id="3.40.630.10:FF:000040">
    <property type="entry name" value="zinc carboxypeptidase"/>
    <property type="match status" value="1"/>
</dbReference>
<dbReference type="InterPro" id="IPR036990">
    <property type="entry name" value="M14A-like_propep"/>
</dbReference>
<keyword evidence="12" id="KW-1015">Disulfide bond</keyword>
<comment type="cofactor">
    <cofactor evidence="1">
        <name>Zn(2+)</name>
        <dbReference type="ChEBI" id="CHEBI:29105"/>
    </cofactor>
</comment>
<gene>
    <name evidence="18" type="ORF">B5V51_8474</name>
</gene>
<dbReference type="CDD" id="cd03860">
    <property type="entry name" value="M14_CP_A-B_like"/>
    <property type="match status" value="1"/>
</dbReference>
<dbReference type="PROSITE" id="PS52035">
    <property type="entry name" value="PEPTIDASE_M14"/>
    <property type="match status" value="1"/>
</dbReference>
<dbReference type="STRING" id="7102.A0A2A4J379"/>
<feature type="signal peptide" evidence="16">
    <location>
        <begin position="1"/>
        <end position="21"/>
    </location>
</feature>
<evidence type="ECO:0000313" key="18">
    <source>
        <dbReference type="EMBL" id="PCG65900.1"/>
    </source>
</evidence>
<keyword evidence="7" id="KW-0479">Metal-binding</keyword>
<evidence type="ECO:0000256" key="15">
    <source>
        <dbReference type="PROSITE-ProRule" id="PRU01379"/>
    </source>
</evidence>
<evidence type="ECO:0000256" key="6">
    <source>
        <dbReference type="ARBA" id="ARBA00022670"/>
    </source>
</evidence>
<dbReference type="PANTHER" id="PTHR11705:SF153">
    <property type="entry name" value="ZINC CARBOXYPEPTIDASE A 1-LIKE PROTEIN"/>
    <property type="match status" value="1"/>
</dbReference>
<evidence type="ECO:0000256" key="16">
    <source>
        <dbReference type="SAM" id="SignalP"/>
    </source>
</evidence>
<keyword evidence="9" id="KW-0378">Hydrolase</keyword>
<evidence type="ECO:0000256" key="7">
    <source>
        <dbReference type="ARBA" id="ARBA00022723"/>
    </source>
</evidence>
<dbReference type="SUPFAM" id="SSF54897">
    <property type="entry name" value="Protease propeptides/inhibitors"/>
    <property type="match status" value="1"/>
</dbReference>
<evidence type="ECO:0000256" key="2">
    <source>
        <dbReference type="ARBA" id="ARBA00004613"/>
    </source>
</evidence>
<comment type="function">
    <text evidence="13">Involved in the digestion of the blood meal.</text>
</comment>
<dbReference type="InterPro" id="IPR003146">
    <property type="entry name" value="M14A_act_pep"/>
</dbReference>
<evidence type="ECO:0000256" key="10">
    <source>
        <dbReference type="ARBA" id="ARBA00022833"/>
    </source>
</evidence>
<evidence type="ECO:0000256" key="11">
    <source>
        <dbReference type="ARBA" id="ARBA00023049"/>
    </source>
</evidence>
<evidence type="ECO:0000256" key="8">
    <source>
        <dbReference type="ARBA" id="ARBA00022729"/>
    </source>
</evidence>
<accession>A0A2A4J379</accession>
<dbReference type="GO" id="GO:0008270">
    <property type="term" value="F:zinc ion binding"/>
    <property type="evidence" value="ECO:0007669"/>
    <property type="project" value="InterPro"/>
</dbReference>
<evidence type="ECO:0000259" key="17">
    <source>
        <dbReference type="PROSITE" id="PS52035"/>
    </source>
</evidence>
<keyword evidence="6" id="KW-0645">Protease</keyword>
<dbReference type="GO" id="GO:0005615">
    <property type="term" value="C:extracellular space"/>
    <property type="evidence" value="ECO:0007669"/>
    <property type="project" value="TreeGrafter"/>
</dbReference>
<feature type="chain" id="PRO_5012743046" description="Zinc carboxypeptidase A 1" evidence="16">
    <location>
        <begin position="22"/>
        <end position="458"/>
    </location>
</feature>
<evidence type="ECO:0000256" key="14">
    <source>
        <dbReference type="ARBA" id="ARBA00069039"/>
    </source>
</evidence>
<organism evidence="18">
    <name type="scientific">Heliothis virescens</name>
    <name type="common">Tobacco budworm moth</name>
    <dbReference type="NCBI Taxonomy" id="7102"/>
    <lineage>
        <taxon>Eukaryota</taxon>
        <taxon>Metazoa</taxon>
        <taxon>Ecdysozoa</taxon>
        <taxon>Arthropoda</taxon>
        <taxon>Hexapoda</taxon>
        <taxon>Insecta</taxon>
        <taxon>Pterygota</taxon>
        <taxon>Neoptera</taxon>
        <taxon>Endopterygota</taxon>
        <taxon>Lepidoptera</taxon>
        <taxon>Glossata</taxon>
        <taxon>Ditrysia</taxon>
        <taxon>Noctuoidea</taxon>
        <taxon>Noctuidae</taxon>
        <taxon>Heliothinae</taxon>
        <taxon>Heliothis</taxon>
    </lineage>
</organism>
<protein>
    <recommendedName>
        <fullName evidence="14">Zinc carboxypeptidase A 1</fullName>
    </recommendedName>
</protein>
<evidence type="ECO:0000256" key="3">
    <source>
        <dbReference type="ARBA" id="ARBA00005988"/>
    </source>
</evidence>
<dbReference type="InterPro" id="IPR057247">
    <property type="entry name" value="CARBOXYPEPT_ZN_2"/>
</dbReference>
<evidence type="ECO:0000256" key="5">
    <source>
        <dbReference type="ARBA" id="ARBA00022645"/>
    </source>
</evidence>
<comment type="subcellular location">
    <subcellularLocation>
        <location evidence="2">Secreted</location>
    </subcellularLocation>
</comment>
<evidence type="ECO:0000256" key="13">
    <source>
        <dbReference type="ARBA" id="ARBA00057299"/>
    </source>
</evidence>
<evidence type="ECO:0000256" key="9">
    <source>
        <dbReference type="ARBA" id="ARBA00022801"/>
    </source>
</evidence>
<keyword evidence="11" id="KW-0482">Metalloprotease</keyword>
<comment type="caution">
    <text evidence="18">The sequence shown here is derived from an EMBL/GenBank/DDBJ whole genome shotgun (WGS) entry which is preliminary data.</text>
</comment>
<dbReference type="InterPro" id="IPR000834">
    <property type="entry name" value="Peptidase_M14"/>
</dbReference>
<dbReference type="PRINTS" id="PR00765">
    <property type="entry name" value="CRBOXYPTASEA"/>
</dbReference>
<dbReference type="FunFam" id="3.30.70.340:FF:000002">
    <property type="entry name" value="Carboxypeptidase A"/>
    <property type="match status" value="1"/>
</dbReference>
<dbReference type="GO" id="GO:0004181">
    <property type="term" value="F:metallocarboxypeptidase activity"/>
    <property type="evidence" value="ECO:0007669"/>
    <property type="project" value="InterPro"/>
</dbReference>
<dbReference type="Pfam" id="PF00246">
    <property type="entry name" value="Peptidase_M14"/>
    <property type="match status" value="1"/>
</dbReference>
<keyword evidence="10" id="KW-0862">Zinc</keyword>
<dbReference type="GO" id="GO:0006508">
    <property type="term" value="P:proteolysis"/>
    <property type="evidence" value="ECO:0007669"/>
    <property type="project" value="UniProtKB-KW"/>
</dbReference>
<dbReference type="PROSITE" id="PS00133">
    <property type="entry name" value="CARBOXYPEPT_ZN_2"/>
    <property type="match status" value="1"/>
</dbReference>
<feature type="active site" description="Proton donor/acceptor" evidence="15">
    <location>
        <position position="395"/>
    </location>
</feature>
<evidence type="ECO:0000256" key="4">
    <source>
        <dbReference type="ARBA" id="ARBA00022525"/>
    </source>
</evidence>